<dbReference type="EMBL" id="NMUH01000326">
    <property type="protein sequence ID" value="MQL77001.1"/>
    <property type="molecule type" value="Genomic_DNA"/>
</dbReference>
<accession>A0A843U0A1</accession>
<reference evidence="1" key="1">
    <citation type="submission" date="2017-07" db="EMBL/GenBank/DDBJ databases">
        <title>Taro Niue Genome Assembly and Annotation.</title>
        <authorList>
            <person name="Atibalentja N."/>
            <person name="Keating K."/>
            <person name="Fields C.J."/>
        </authorList>
    </citation>
    <scope>NUCLEOTIDE SEQUENCE</scope>
    <source>
        <strain evidence="1">Niue_2</strain>
        <tissue evidence="1">Leaf</tissue>
    </source>
</reference>
<protein>
    <submittedName>
        <fullName evidence="1">Uncharacterized protein</fullName>
    </submittedName>
</protein>
<sequence length="61" mass="6693">MKFLSGGQEIQALLPIVDLPVQSKDHEPMQNSTKLSLVLALQIFLAGFLSKCDSSIQKFST</sequence>
<organism evidence="1 2">
    <name type="scientific">Colocasia esculenta</name>
    <name type="common">Wild taro</name>
    <name type="synonym">Arum esculentum</name>
    <dbReference type="NCBI Taxonomy" id="4460"/>
    <lineage>
        <taxon>Eukaryota</taxon>
        <taxon>Viridiplantae</taxon>
        <taxon>Streptophyta</taxon>
        <taxon>Embryophyta</taxon>
        <taxon>Tracheophyta</taxon>
        <taxon>Spermatophyta</taxon>
        <taxon>Magnoliopsida</taxon>
        <taxon>Liliopsida</taxon>
        <taxon>Araceae</taxon>
        <taxon>Aroideae</taxon>
        <taxon>Colocasieae</taxon>
        <taxon>Colocasia</taxon>
    </lineage>
</organism>
<comment type="caution">
    <text evidence="1">The sequence shown here is derived from an EMBL/GenBank/DDBJ whole genome shotgun (WGS) entry which is preliminary data.</text>
</comment>
<dbReference type="AlphaFoldDB" id="A0A843U0A1"/>
<evidence type="ECO:0000313" key="1">
    <source>
        <dbReference type="EMBL" id="MQL77001.1"/>
    </source>
</evidence>
<name>A0A843U0A1_COLES</name>
<evidence type="ECO:0000313" key="2">
    <source>
        <dbReference type="Proteomes" id="UP000652761"/>
    </source>
</evidence>
<gene>
    <name evidence="1" type="ORF">Taro_009386</name>
</gene>
<proteinExistence type="predicted"/>
<dbReference type="Proteomes" id="UP000652761">
    <property type="component" value="Unassembled WGS sequence"/>
</dbReference>
<keyword evidence="2" id="KW-1185">Reference proteome</keyword>